<sequence length="185" mass="19325">MTAAASTSALELTTLTLDHIVSDLESLPSNHGLFSLASTSTQPPSGVPQDRHDLLRSFESGTAPSSRAQYVELSHSLIAAHRTAQRLNSERVSASDVGLVLPSDRSSNAGDKATRTDLLHAKVASLQTQVDAWDGALQQAVATIESGTTDGIESIPDPTEPAGGSVPNESSDAANEELDDPWADP</sequence>
<evidence type="ECO:0000313" key="2">
    <source>
        <dbReference type="EMBL" id="EST05912.1"/>
    </source>
</evidence>
<keyword evidence="3" id="KW-1185">Reference proteome</keyword>
<gene>
    <name evidence="2" type="ORF">PSEUBRA_SCAF4g05058</name>
</gene>
<feature type="compositionally biased region" description="Acidic residues" evidence="1">
    <location>
        <begin position="174"/>
        <end position="185"/>
    </location>
</feature>
<reference evidence="3" key="1">
    <citation type="journal article" date="2013" name="Genome Announc.">
        <title>Draft genome sequence of Pseudozyma brasiliensis sp. nov. strain GHG001, a high producer of endo-1,4-xylanase isolated from an insect pest of sugarcane.</title>
        <authorList>
            <person name="Oliveira J.V.D.C."/>
            <person name="dos Santos R.A.C."/>
            <person name="Borges T.A."/>
            <person name="Riano-Pachon D.M."/>
            <person name="Goldman G.H."/>
        </authorList>
    </citation>
    <scope>NUCLEOTIDE SEQUENCE [LARGE SCALE GENOMIC DNA]</scope>
    <source>
        <strain evidence="3">GHG001</strain>
    </source>
</reference>
<dbReference type="OrthoDB" id="2553844at2759"/>
<dbReference type="HOGENOM" id="CLU_100273_0_0_1"/>
<name>V5GIV1_KALBG</name>
<evidence type="ECO:0000313" key="3">
    <source>
        <dbReference type="Proteomes" id="UP000019377"/>
    </source>
</evidence>
<dbReference type="RefSeq" id="XP_016290901.1">
    <property type="nucleotide sequence ID" value="XM_016438439.1"/>
</dbReference>
<feature type="region of interest" description="Disordered" evidence="1">
    <location>
        <begin position="144"/>
        <end position="185"/>
    </location>
</feature>
<proteinExistence type="predicted"/>
<accession>V5GIV1</accession>
<evidence type="ECO:0000256" key="1">
    <source>
        <dbReference type="SAM" id="MobiDB-lite"/>
    </source>
</evidence>
<dbReference type="Proteomes" id="UP000019377">
    <property type="component" value="Unassembled WGS sequence"/>
</dbReference>
<dbReference type="AlphaFoldDB" id="V5GIV1"/>
<protein>
    <submittedName>
        <fullName evidence="2">Uncharacterized protein</fullName>
    </submittedName>
</protein>
<dbReference type="GeneID" id="27421132"/>
<organism evidence="2 3">
    <name type="scientific">Kalmanozyma brasiliensis (strain GHG001)</name>
    <name type="common">Yeast</name>
    <name type="synonym">Pseudozyma brasiliensis</name>
    <dbReference type="NCBI Taxonomy" id="1365824"/>
    <lineage>
        <taxon>Eukaryota</taxon>
        <taxon>Fungi</taxon>
        <taxon>Dikarya</taxon>
        <taxon>Basidiomycota</taxon>
        <taxon>Ustilaginomycotina</taxon>
        <taxon>Ustilaginomycetes</taxon>
        <taxon>Ustilaginales</taxon>
        <taxon>Ustilaginaceae</taxon>
        <taxon>Kalmanozyma</taxon>
    </lineage>
</organism>
<dbReference type="EMBL" id="KI545884">
    <property type="protein sequence ID" value="EST05912.1"/>
    <property type="molecule type" value="Genomic_DNA"/>
</dbReference>